<reference evidence="6" key="1">
    <citation type="journal article" date="2021" name="PeerJ">
        <title>Extensive microbial diversity within the chicken gut microbiome revealed by metagenomics and culture.</title>
        <authorList>
            <person name="Gilroy R."/>
            <person name="Ravi A."/>
            <person name="Getino M."/>
            <person name="Pursley I."/>
            <person name="Horton D.L."/>
            <person name="Alikhan N.F."/>
            <person name="Baker D."/>
            <person name="Gharbi K."/>
            <person name="Hall N."/>
            <person name="Watson M."/>
            <person name="Adriaenssens E.M."/>
            <person name="Foster-Nyarko E."/>
            <person name="Jarju S."/>
            <person name="Secka A."/>
            <person name="Antonio M."/>
            <person name="Oren A."/>
            <person name="Chaudhuri R.R."/>
            <person name="La Ragione R."/>
            <person name="Hildebrand F."/>
            <person name="Pallen M.J."/>
        </authorList>
    </citation>
    <scope>NUCLEOTIDE SEQUENCE</scope>
    <source>
        <strain evidence="6">ChiHjej13B12-4958</strain>
    </source>
</reference>
<comment type="caution">
    <text evidence="6">The sequence shown here is derived from an EMBL/GenBank/DDBJ whole genome shotgun (WGS) entry which is preliminary data.</text>
</comment>
<feature type="region of interest" description="Disordered" evidence="3">
    <location>
        <begin position="175"/>
        <end position="198"/>
    </location>
</feature>
<dbReference type="Proteomes" id="UP000823858">
    <property type="component" value="Unassembled WGS sequence"/>
</dbReference>
<dbReference type="InterPro" id="IPR013977">
    <property type="entry name" value="GcvT_C"/>
</dbReference>
<gene>
    <name evidence="1" type="primary">gcvT</name>
    <name evidence="6" type="ORF">H9751_07510</name>
</gene>
<dbReference type="GO" id="GO:0019464">
    <property type="term" value="P:glycine decarboxylation via glycine cleavage system"/>
    <property type="evidence" value="ECO:0007669"/>
    <property type="project" value="UniProtKB-UniRule"/>
</dbReference>
<dbReference type="SUPFAM" id="SSF103025">
    <property type="entry name" value="Folate-binding domain"/>
    <property type="match status" value="1"/>
</dbReference>
<comment type="catalytic activity">
    <reaction evidence="1">
        <text>N(6)-[(R)-S(8)-aminomethyldihydrolipoyl]-L-lysyl-[protein] + (6S)-5,6,7,8-tetrahydrofolate = N(6)-[(R)-dihydrolipoyl]-L-lysyl-[protein] + (6R)-5,10-methylene-5,6,7,8-tetrahydrofolate + NH4(+)</text>
        <dbReference type="Rhea" id="RHEA:16945"/>
        <dbReference type="Rhea" id="RHEA-COMP:10475"/>
        <dbReference type="Rhea" id="RHEA-COMP:10492"/>
        <dbReference type="ChEBI" id="CHEBI:15636"/>
        <dbReference type="ChEBI" id="CHEBI:28938"/>
        <dbReference type="ChEBI" id="CHEBI:57453"/>
        <dbReference type="ChEBI" id="CHEBI:83100"/>
        <dbReference type="ChEBI" id="CHEBI:83143"/>
        <dbReference type="EC" id="2.1.2.10"/>
    </reaction>
</comment>
<dbReference type="EMBL" id="DWVP01000018">
    <property type="protein sequence ID" value="HJC85374.1"/>
    <property type="molecule type" value="Genomic_DNA"/>
</dbReference>
<evidence type="ECO:0000259" key="4">
    <source>
        <dbReference type="Pfam" id="PF01571"/>
    </source>
</evidence>
<dbReference type="GO" id="GO:0005829">
    <property type="term" value="C:cytosol"/>
    <property type="evidence" value="ECO:0007669"/>
    <property type="project" value="TreeGrafter"/>
</dbReference>
<dbReference type="Gene3D" id="2.40.30.110">
    <property type="entry name" value="Aminomethyltransferase beta-barrel domains"/>
    <property type="match status" value="1"/>
</dbReference>
<evidence type="ECO:0000313" key="7">
    <source>
        <dbReference type="Proteomes" id="UP000823858"/>
    </source>
</evidence>
<dbReference type="HAMAP" id="MF_00259">
    <property type="entry name" value="GcvT"/>
    <property type="match status" value="1"/>
</dbReference>
<dbReference type="InterPro" id="IPR022903">
    <property type="entry name" value="GcvT_bac"/>
</dbReference>
<dbReference type="Pfam" id="PF01571">
    <property type="entry name" value="GCV_T"/>
    <property type="match status" value="2"/>
</dbReference>
<comment type="subunit">
    <text evidence="1">The glycine cleavage system is composed of four proteins: P, T, L and H.</text>
</comment>
<dbReference type="InterPro" id="IPR006222">
    <property type="entry name" value="GCVT_N"/>
</dbReference>
<protein>
    <recommendedName>
        <fullName evidence="1">Aminomethyltransferase</fullName>
        <ecNumber evidence="1">2.1.2.10</ecNumber>
    </recommendedName>
    <alternativeName>
        <fullName evidence="1">Glycine cleavage system T protein</fullName>
    </alternativeName>
</protein>
<feature type="compositionally biased region" description="Low complexity" evidence="3">
    <location>
        <begin position="175"/>
        <end position="185"/>
    </location>
</feature>
<feature type="domain" description="GCVT N-terminal" evidence="4">
    <location>
        <begin position="201"/>
        <end position="307"/>
    </location>
</feature>
<dbReference type="Gene3D" id="3.30.70.1400">
    <property type="entry name" value="Aminomethyltransferase beta-barrel domains"/>
    <property type="match status" value="1"/>
</dbReference>
<dbReference type="InterPro" id="IPR029043">
    <property type="entry name" value="GcvT/YgfZ_C"/>
</dbReference>
<proteinExistence type="inferred from homology"/>
<name>A0A9D2QD91_9CORY</name>
<keyword evidence="1" id="KW-0808">Transferase</keyword>
<evidence type="ECO:0000256" key="2">
    <source>
        <dbReference type="PIRSR" id="PIRSR006487-1"/>
    </source>
</evidence>
<dbReference type="EC" id="2.1.2.10" evidence="1"/>
<feature type="domain" description="GCVT N-terminal" evidence="4">
    <location>
        <begin position="10"/>
        <end position="172"/>
    </location>
</feature>
<dbReference type="Gene3D" id="4.10.1250.10">
    <property type="entry name" value="Aminomethyltransferase fragment"/>
    <property type="match status" value="1"/>
</dbReference>
<dbReference type="PANTHER" id="PTHR43757:SF2">
    <property type="entry name" value="AMINOMETHYLTRANSFERASE, MITOCHONDRIAL"/>
    <property type="match status" value="1"/>
</dbReference>
<feature type="binding site" evidence="2">
    <location>
        <position position="234"/>
    </location>
    <ligand>
        <name>substrate</name>
    </ligand>
</feature>
<dbReference type="GO" id="GO:0008483">
    <property type="term" value="F:transaminase activity"/>
    <property type="evidence" value="ECO:0007669"/>
    <property type="project" value="UniProtKB-KW"/>
</dbReference>
<dbReference type="Gene3D" id="3.30.1360.120">
    <property type="entry name" value="Probable tRNA modification gtpase trme, domain 1"/>
    <property type="match status" value="1"/>
</dbReference>
<evidence type="ECO:0000256" key="1">
    <source>
        <dbReference type="HAMAP-Rule" id="MF_00259"/>
    </source>
</evidence>
<organism evidence="6 7">
    <name type="scientific">Candidatus Corynebacterium faecigallinarum</name>
    <dbReference type="NCBI Taxonomy" id="2838528"/>
    <lineage>
        <taxon>Bacteria</taxon>
        <taxon>Bacillati</taxon>
        <taxon>Actinomycetota</taxon>
        <taxon>Actinomycetes</taxon>
        <taxon>Mycobacteriales</taxon>
        <taxon>Corynebacteriaceae</taxon>
        <taxon>Corynebacterium</taxon>
    </lineage>
</organism>
<keyword evidence="1" id="KW-0032">Aminotransferase</keyword>
<feature type="domain" description="Aminomethyltransferase C-terminal" evidence="5">
    <location>
        <begin position="331"/>
        <end position="414"/>
    </location>
</feature>
<comment type="similarity">
    <text evidence="1">Belongs to the GcvT family.</text>
</comment>
<evidence type="ECO:0000256" key="3">
    <source>
        <dbReference type="SAM" id="MobiDB-lite"/>
    </source>
</evidence>
<evidence type="ECO:0000259" key="5">
    <source>
        <dbReference type="Pfam" id="PF08669"/>
    </source>
</evidence>
<dbReference type="AlphaFoldDB" id="A0A9D2QD91"/>
<dbReference type="SUPFAM" id="SSF101790">
    <property type="entry name" value="Aminomethyltransferase beta-barrel domain"/>
    <property type="match status" value="1"/>
</dbReference>
<sequence>MSENIKHTALHPVHETLGAKFTDFGGWDMPLKYDKELEEHRAVREAVGVFDLSHMGEVLVTGPDAAAYLDHALVSRLSAVKVGKAKYSMICTEDGGIIDDLITYVLNSPEGPEADPEYLVIPNAGNAPAVYEAMVERATDFDVTLVNQTDDVSLIAVQGPKAAAVMGEIVETVTDAPEASGASSPDDPDNPDNPDNSVSAAIEGVGYYAAFTGTIAGVPAIIARTGYTGEDGFEIFVANEATGAAGTEGPTAVWDAVLAAGEQYDIRPCGLAARDTLRLEAGMPLYGNELSRELTPVDAGLGILAATKSKDAFVGRDAIVKAKEKGTSQVLVGLVGEGRRAARSGYEIQDAEGNRLGEVTSGALSPTLGHPVAMGYVTTDAVGDGGAATEGSQVVVDIRGKAFPYTVVPLPFYKREN</sequence>
<dbReference type="GO" id="GO:0004047">
    <property type="term" value="F:aminomethyltransferase activity"/>
    <property type="evidence" value="ECO:0007669"/>
    <property type="project" value="UniProtKB-UniRule"/>
</dbReference>
<accession>A0A9D2QD91</accession>
<dbReference type="InterPro" id="IPR027266">
    <property type="entry name" value="TrmE/GcvT-like"/>
</dbReference>
<comment type="function">
    <text evidence="1">The glycine cleavage system catalyzes the degradation of glycine.</text>
</comment>
<dbReference type="InterPro" id="IPR028896">
    <property type="entry name" value="GcvT/YgfZ/DmdA"/>
</dbReference>
<dbReference type="PIRSF" id="PIRSF006487">
    <property type="entry name" value="GcvT"/>
    <property type="match status" value="1"/>
</dbReference>
<dbReference type="NCBIfam" id="NF001567">
    <property type="entry name" value="PRK00389.1"/>
    <property type="match status" value="1"/>
</dbReference>
<reference evidence="6" key="2">
    <citation type="submission" date="2021-04" db="EMBL/GenBank/DDBJ databases">
        <authorList>
            <person name="Gilroy R."/>
        </authorList>
    </citation>
    <scope>NUCLEOTIDE SEQUENCE</scope>
    <source>
        <strain evidence="6">ChiHjej13B12-4958</strain>
    </source>
</reference>
<dbReference type="Pfam" id="PF08669">
    <property type="entry name" value="GCV_T_C"/>
    <property type="match status" value="1"/>
</dbReference>
<evidence type="ECO:0000313" key="6">
    <source>
        <dbReference type="EMBL" id="HJC85374.1"/>
    </source>
</evidence>
<dbReference type="PANTHER" id="PTHR43757">
    <property type="entry name" value="AMINOMETHYLTRANSFERASE"/>
    <property type="match status" value="1"/>
</dbReference>